<comment type="caution">
    <text evidence="2">The sequence shown here is derived from an EMBL/GenBank/DDBJ whole genome shotgun (WGS) entry which is preliminary data.</text>
</comment>
<proteinExistence type="predicted"/>
<organism evidence="2 3">
    <name type="scientific">Devosia nanyangense</name>
    <dbReference type="NCBI Taxonomy" id="1228055"/>
    <lineage>
        <taxon>Bacteria</taxon>
        <taxon>Pseudomonadati</taxon>
        <taxon>Pseudomonadota</taxon>
        <taxon>Alphaproteobacteria</taxon>
        <taxon>Hyphomicrobiales</taxon>
        <taxon>Devosiaceae</taxon>
        <taxon>Devosia</taxon>
    </lineage>
</organism>
<evidence type="ECO:0000256" key="1">
    <source>
        <dbReference type="SAM" id="MobiDB-lite"/>
    </source>
</evidence>
<name>A0A933L554_9HYPH</name>
<accession>A0A933L554</accession>
<feature type="region of interest" description="Disordered" evidence="1">
    <location>
        <begin position="419"/>
        <end position="462"/>
    </location>
</feature>
<protein>
    <recommendedName>
        <fullName evidence="4">Cytochrome c domain-containing protein</fullName>
    </recommendedName>
</protein>
<evidence type="ECO:0000313" key="2">
    <source>
        <dbReference type="EMBL" id="MBI4924118.1"/>
    </source>
</evidence>
<evidence type="ECO:0000313" key="3">
    <source>
        <dbReference type="Proteomes" id="UP000782610"/>
    </source>
</evidence>
<dbReference type="AlphaFoldDB" id="A0A933L554"/>
<sequence>MLQRDHNADCGIAADAGFQAQLDFAGAGAMSPPRPWEAIDFKLQPAQYMQAVLQSAITDNDPIQWQLGKHPVNGWVHAPWMAQDRDPFNGLTFERQSLKFELHPNQTQGHTNYAVGIYNAIAARAFAKMWADPADPSTVDFAMEPGAVAVKLLFSTAPDAEVPYLKGSISVDVCDDHVQRKARLAQVDIAVRDTDANSLTGWLFGTFIYSSDTATTFSWSDVHPFTLQWGNDKDVWPTGLHIPPDAFPATAAALPALSESWYDPFYRDRLWAWRVSKGVTPWTGLFGRSNGPIDNPVSSCLSCHNTAADFGHGSDELPFTRPAPAWVAEVLAGTAPRPELKSYFETRGADVPILQGTLALDYSLQAMKGILNFRAWAKCRGDNVQGDIAPYTGPKPKDLVAGSQECERFLQASGDVFADTLAPPPDDNSVMSSEAPPGDLMDDLVFGGRDTQLPMDQRSARE</sequence>
<evidence type="ECO:0008006" key="4">
    <source>
        <dbReference type="Google" id="ProtNLM"/>
    </source>
</evidence>
<dbReference type="Proteomes" id="UP000782610">
    <property type="component" value="Unassembled WGS sequence"/>
</dbReference>
<gene>
    <name evidence="2" type="ORF">HY834_20475</name>
</gene>
<reference evidence="2" key="1">
    <citation type="submission" date="2020-07" db="EMBL/GenBank/DDBJ databases">
        <title>Huge and variable diversity of episymbiotic CPR bacteria and DPANN archaea in groundwater ecosystems.</title>
        <authorList>
            <person name="He C.Y."/>
            <person name="Keren R."/>
            <person name="Whittaker M."/>
            <person name="Farag I.F."/>
            <person name="Doudna J."/>
            <person name="Cate J.H.D."/>
            <person name="Banfield J.F."/>
        </authorList>
    </citation>
    <scope>NUCLEOTIDE SEQUENCE</scope>
    <source>
        <strain evidence="2">NC_groundwater_1586_Pr3_B-0.1um_66_15</strain>
    </source>
</reference>
<dbReference type="EMBL" id="JACRAF010000069">
    <property type="protein sequence ID" value="MBI4924118.1"/>
    <property type="molecule type" value="Genomic_DNA"/>
</dbReference>